<keyword evidence="2" id="KW-1133">Transmembrane helix</keyword>
<dbReference type="EMBL" id="VXIV02001775">
    <property type="protein sequence ID" value="KAF6029938.1"/>
    <property type="molecule type" value="Genomic_DNA"/>
</dbReference>
<comment type="caution">
    <text evidence="3">The sequence shown here is derived from an EMBL/GenBank/DDBJ whole genome shotgun (WGS) entry which is preliminary data.</text>
</comment>
<feature type="compositionally biased region" description="Polar residues" evidence="1">
    <location>
        <begin position="55"/>
        <end position="64"/>
    </location>
</feature>
<organism evidence="3 4">
    <name type="scientific">Bugula neritina</name>
    <name type="common">Brown bryozoan</name>
    <name type="synonym">Sertularia neritina</name>
    <dbReference type="NCBI Taxonomy" id="10212"/>
    <lineage>
        <taxon>Eukaryota</taxon>
        <taxon>Metazoa</taxon>
        <taxon>Spiralia</taxon>
        <taxon>Lophotrochozoa</taxon>
        <taxon>Bryozoa</taxon>
        <taxon>Gymnolaemata</taxon>
        <taxon>Cheilostomatida</taxon>
        <taxon>Flustrina</taxon>
        <taxon>Buguloidea</taxon>
        <taxon>Bugulidae</taxon>
        <taxon>Bugula</taxon>
    </lineage>
</organism>
<feature type="compositionally biased region" description="Pro residues" evidence="1">
    <location>
        <begin position="99"/>
        <end position="111"/>
    </location>
</feature>
<evidence type="ECO:0000256" key="2">
    <source>
        <dbReference type="SAM" id="Phobius"/>
    </source>
</evidence>
<gene>
    <name evidence="3" type="ORF">EB796_011768</name>
</gene>
<feature type="compositionally biased region" description="Polar residues" evidence="1">
    <location>
        <begin position="76"/>
        <end position="90"/>
    </location>
</feature>
<dbReference type="Proteomes" id="UP000593567">
    <property type="component" value="Unassembled WGS sequence"/>
</dbReference>
<sequence length="254" mass="27056">MAGVEMNEYPTIEDQKNGNYQSLPAPPTVEAQPVGKINYQTGQPQQSEHHYKQLSPGSQQQFVPQQGYAPPPGKVSHTQTPPGYAPQTQHPPGYALQTQPPPGYVPHPQPQPGYVQQGYSAQPLANGYVTGQKVIVQAPQRLPAVTDTGSTCWMVVGILTAIFLCLPLGAAGAVMAYLSGEDARRGNAAAYKTKICQSKALTLTGLGIGLLIIIVIITVILVPVFSIGTYAYSSNSVTGYWDSATGYAQKQACK</sequence>
<reference evidence="3" key="1">
    <citation type="submission" date="2020-06" db="EMBL/GenBank/DDBJ databases">
        <title>Draft genome of Bugula neritina, a colonial animal packing powerful symbionts and potential medicines.</title>
        <authorList>
            <person name="Rayko M."/>
        </authorList>
    </citation>
    <scope>NUCLEOTIDE SEQUENCE [LARGE SCALE GENOMIC DNA]</scope>
    <source>
        <strain evidence="3">Kwan_BN1</strain>
    </source>
</reference>
<proteinExistence type="predicted"/>
<feature type="transmembrane region" description="Helical" evidence="2">
    <location>
        <begin position="200"/>
        <end position="225"/>
    </location>
</feature>
<name>A0A7J7JX79_BUGNE</name>
<dbReference type="AlphaFoldDB" id="A0A7J7JX79"/>
<keyword evidence="4" id="KW-1185">Reference proteome</keyword>
<evidence type="ECO:0000256" key="1">
    <source>
        <dbReference type="SAM" id="MobiDB-lite"/>
    </source>
</evidence>
<evidence type="ECO:0000313" key="4">
    <source>
        <dbReference type="Proteomes" id="UP000593567"/>
    </source>
</evidence>
<accession>A0A7J7JX79</accession>
<protein>
    <submittedName>
        <fullName evidence="3">Uncharacterized protein</fullName>
    </submittedName>
</protein>
<keyword evidence="2" id="KW-0472">Membrane</keyword>
<evidence type="ECO:0000313" key="3">
    <source>
        <dbReference type="EMBL" id="KAF6029938.1"/>
    </source>
</evidence>
<keyword evidence="2" id="KW-0812">Transmembrane</keyword>
<feature type="transmembrane region" description="Helical" evidence="2">
    <location>
        <begin position="153"/>
        <end position="179"/>
    </location>
</feature>
<feature type="region of interest" description="Disordered" evidence="1">
    <location>
        <begin position="1"/>
        <end position="117"/>
    </location>
</feature>